<feature type="compositionally biased region" description="Basic and acidic residues" evidence="1">
    <location>
        <begin position="219"/>
        <end position="231"/>
    </location>
</feature>
<sequence>MVGELSLQSPSEAFSQSFVGSVLLLFVPSVLAEIAQNSENTKVNWTDPTYRKGFIDLCIQEVNNGYKSGGTLKPCAWNRIAEGLEKLTSKRFIQKQLKNGWDYMKKQYQVWIRLISTTGHGYNAMINTIDWPAERWEEYLKTYLEAKQFFQKPLANFEELFSLLSGVSATGAHNWSSGMQRIPEMGNTSTDFASSVYGGSYVRLLEEDDTPTPNSNVNFEEHPIQNEEQPKNQKKRKIDGNRQDVDRIINALEKSDDRGSSVKDCVLILKRMLNYKNPLYFVASKALCKRIENREFWMEMDNNEERLAWIENLQN</sequence>
<reference evidence="4" key="1">
    <citation type="journal article" date="2023" name="Plant J.">
        <title>Genome sequences and population genomics provide insights into the demographic history, inbreeding, and mutation load of two 'living fossil' tree species of Dipteronia.</title>
        <authorList>
            <person name="Feng Y."/>
            <person name="Comes H.P."/>
            <person name="Chen J."/>
            <person name="Zhu S."/>
            <person name="Lu R."/>
            <person name="Zhang X."/>
            <person name="Li P."/>
            <person name="Qiu J."/>
            <person name="Olsen K.M."/>
            <person name="Qiu Y."/>
        </authorList>
    </citation>
    <scope>NUCLEOTIDE SEQUENCE</scope>
    <source>
        <strain evidence="4">NBL</strain>
    </source>
</reference>
<feature type="signal peptide" evidence="2">
    <location>
        <begin position="1"/>
        <end position="32"/>
    </location>
</feature>
<dbReference type="Pfam" id="PF12776">
    <property type="entry name" value="Myb_DNA-bind_3"/>
    <property type="match status" value="1"/>
</dbReference>
<dbReference type="Proteomes" id="UP001281410">
    <property type="component" value="Unassembled WGS sequence"/>
</dbReference>
<dbReference type="EMBL" id="JANJYJ010000009">
    <property type="protein sequence ID" value="KAK3189011.1"/>
    <property type="molecule type" value="Genomic_DNA"/>
</dbReference>
<gene>
    <name evidence="4" type="ORF">Dsin_028572</name>
</gene>
<evidence type="ECO:0000313" key="4">
    <source>
        <dbReference type="EMBL" id="KAK3189011.1"/>
    </source>
</evidence>
<name>A0AAE0DUM8_9ROSI</name>
<evidence type="ECO:0000256" key="1">
    <source>
        <dbReference type="SAM" id="MobiDB-lite"/>
    </source>
</evidence>
<accession>A0AAE0DUM8</accession>
<dbReference type="AlphaFoldDB" id="A0AAE0DUM8"/>
<evidence type="ECO:0000313" key="5">
    <source>
        <dbReference type="Proteomes" id="UP001281410"/>
    </source>
</evidence>
<organism evidence="4 5">
    <name type="scientific">Dipteronia sinensis</name>
    <dbReference type="NCBI Taxonomy" id="43782"/>
    <lineage>
        <taxon>Eukaryota</taxon>
        <taxon>Viridiplantae</taxon>
        <taxon>Streptophyta</taxon>
        <taxon>Embryophyta</taxon>
        <taxon>Tracheophyta</taxon>
        <taxon>Spermatophyta</taxon>
        <taxon>Magnoliopsida</taxon>
        <taxon>eudicotyledons</taxon>
        <taxon>Gunneridae</taxon>
        <taxon>Pentapetalae</taxon>
        <taxon>rosids</taxon>
        <taxon>malvids</taxon>
        <taxon>Sapindales</taxon>
        <taxon>Sapindaceae</taxon>
        <taxon>Hippocastanoideae</taxon>
        <taxon>Acereae</taxon>
        <taxon>Dipteronia</taxon>
    </lineage>
</organism>
<dbReference type="PANTHER" id="PTHR46929">
    <property type="entry name" value="EXPRESSED PROTEIN"/>
    <property type="match status" value="1"/>
</dbReference>
<proteinExistence type="predicted"/>
<feature type="domain" description="Myb/SANT-like" evidence="3">
    <location>
        <begin position="45"/>
        <end position="139"/>
    </location>
</feature>
<feature type="region of interest" description="Disordered" evidence="1">
    <location>
        <begin position="209"/>
        <end position="240"/>
    </location>
</feature>
<evidence type="ECO:0000256" key="2">
    <source>
        <dbReference type="SAM" id="SignalP"/>
    </source>
</evidence>
<dbReference type="InterPro" id="IPR024752">
    <property type="entry name" value="Myb/SANT-like_dom"/>
</dbReference>
<keyword evidence="5" id="KW-1185">Reference proteome</keyword>
<comment type="caution">
    <text evidence="4">The sequence shown here is derived from an EMBL/GenBank/DDBJ whole genome shotgun (WGS) entry which is preliminary data.</text>
</comment>
<keyword evidence="2" id="KW-0732">Signal</keyword>
<dbReference type="PANTHER" id="PTHR46929:SF3">
    <property type="entry name" value="MYB_SANT-LIKE DOMAIN-CONTAINING PROTEIN"/>
    <property type="match status" value="1"/>
</dbReference>
<feature type="chain" id="PRO_5042154523" description="Myb/SANT-like domain-containing protein" evidence="2">
    <location>
        <begin position="33"/>
        <end position="315"/>
    </location>
</feature>
<evidence type="ECO:0000259" key="3">
    <source>
        <dbReference type="Pfam" id="PF12776"/>
    </source>
</evidence>
<protein>
    <recommendedName>
        <fullName evidence="3">Myb/SANT-like domain-containing protein</fullName>
    </recommendedName>
</protein>